<dbReference type="RefSeq" id="WP_249332669.1">
    <property type="nucleotide sequence ID" value="NZ_JACRSY010000013.1"/>
</dbReference>
<comment type="caution">
    <text evidence="8">The sequence shown here is derived from an EMBL/GenBank/DDBJ whole genome shotgun (WGS) entry which is preliminary data.</text>
</comment>
<evidence type="ECO:0000256" key="5">
    <source>
        <dbReference type="ARBA" id="ARBA00020555"/>
    </source>
</evidence>
<dbReference type="NCBIfam" id="NF002794">
    <property type="entry name" value="PRK02925.1"/>
    <property type="match status" value="1"/>
</dbReference>
<dbReference type="PANTHER" id="PTHR30068">
    <property type="entry name" value="URONATE ISOMERASE"/>
    <property type="match status" value="1"/>
</dbReference>
<comment type="catalytic activity">
    <reaction evidence="7">
        <text>aldehydo-D-galacturonate = keto-D-tagaturonate</text>
        <dbReference type="Rhea" id="RHEA:27702"/>
        <dbReference type="ChEBI" id="CHEBI:12952"/>
        <dbReference type="ChEBI" id="CHEBI:17886"/>
    </reaction>
</comment>
<dbReference type="PANTHER" id="PTHR30068:SF4">
    <property type="entry name" value="URONATE ISOMERASE"/>
    <property type="match status" value="1"/>
</dbReference>
<evidence type="ECO:0000256" key="4">
    <source>
        <dbReference type="ARBA" id="ARBA00012546"/>
    </source>
</evidence>
<dbReference type="InterPro" id="IPR032466">
    <property type="entry name" value="Metal_Hydrolase"/>
</dbReference>
<dbReference type="Proteomes" id="UP000655830">
    <property type="component" value="Unassembled WGS sequence"/>
</dbReference>
<organism evidence="8 9">
    <name type="scientific">Zhenhengia yiwuensis</name>
    <dbReference type="NCBI Taxonomy" id="2763666"/>
    <lineage>
        <taxon>Bacteria</taxon>
        <taxon>Bacillati</taxon>
        <taxon>Bacillota</taxon>
        <taxon>Clostridia</taxon>
        <taxon>Lachnospirales</taxon>
        <taxon>Lachnospiraceae</taxon>
        <taxon>Zhenhengia</taxon>
    </lineage>
</organism>
<reference evidence="8" key="1">
    <citation type="submission" date="2020-08" db="EMBL/GenBank/DDBJ databases">
        <title>Genome public.</title>
        <authorList>
            <person name="Liu C."/>
            <person name="Sun Q."/>
        </authorList>
    </citation>
    <scope>NUCLEOTIDE SEQUENCE</scope>
    <source>
        <strain evidence="8">NSJ-12</strain>
    </source>
</reference>
<dbReference type="GO" id="GO:0008880">
    <property type="term" value="F:glucuronate isomerase activity"/>
    <property type="evidence" value="ECO:0007669"/>
    <property type="project" value="UniProtKB-UniRule"/>
</dbReference>
<proteinExistence type="inferred from homology"/>
<evidence type="ECO:0000256" key="6">
    <source>
        <dbReference type="ARBA" id="ARBA00023235"/>
    </source>
</evidence>
<sequence length="466" mass="53823">METFMNDNFLLETETAKHLFMEYAKHMPICDYHSHLSPKEIWEDKKYTNITQLWLYGDHYKWRAMRLGGIPEDYITGNRSDYEKFIAYAKTLEKAIGNPLYHWTHLELQRYFDIHTPLCEKTAKEIWDACNKVIQSEDFSVRKLLEKMNVYYVATTDDPIDSLEFHKYLKEEGKCFTKVAPTFRPDKVLNIEQEDFRGYIEALSKISGIEIRSLKALKEALLKRIDYFKDCGCCLSDHSLSMVPYGPIEECEVAFILEKALRGEPLTSEEVEGYKTYLMIFLAKAYESHGWAMQLHLGAMRNNSQKMLKKIGPDTGFDSVRDGEIAGKLSGLLNEMELQDGLPKTILYTLNPIYNMIVGTMIGNFSSDSVAGKMQFGTAWWFNDNKDGIITQLKDLGNTGVLGNFIGMLTDSRSFLSFTRHEYFRRILCNLIGKWMEQGEVPNDLAMMGKIVEDICFNNIKNYLNV</sequence>
<keyword evidence="6 7" id="KW-0413">Isomerase</keyword>
<comment type="pathway">
    <text evidence="2 7">Carbohydrate metabolism; pentose and glucuronate interconversion.</text>
</comment>
<dbReference type="Pfam" id="PF02614">
    <property type="entry name" value="UxaC"/>
    <property type="match status" value="1"/>
</dbReference>
<protein>
    <recommendedName>
        <fullName evidence="5 7">Uronate isomerase</fullName>
        <ecNumber evidence="4 7">5.3.1.12</ecNumber>
    </recommendedName>
    <alternativeName>
        <fullName evidence="7">Glucuronate isomerase</fullName>
    </alternativeName>
    <alternativeName>
        <fullName evidence="7">Uronic isomerase</fullName>
    </alternativeName>
</protein>
<dbReference type="InterPro" id="IPR003766">
    <property type="entry name" value="Uronate_isomerase"/>
</dbReference>
<comment type="catalytic activity">
    <reaction evidence="1 7">
        <text>D-glucuronate = D-fructuronate</text>
        <dbReference type="Rhea" id="RHEA:13049"/>
        <dbReference type="ChEBI" id="CHEBI:58720"/>
        <dbReference type="ChEBI" id="CHEBI:59863"/>
        <dbReference type="EC" id="5.3.1.12"/>
    </reaction>
</comment>
<comment type="similarity">
    <text evidence="3 7">Belongs to the metallo-dependent hydrolases superfamily. Uronate isomerase family.</text>
</comment>
<keyword evidence="9" id="KW-1185">Reference proteome</keyword>
<evidence type="ECO:0000256" key="3">
    <source>
        <dbReference type="ARBA" id="ARBA00008397"/>
    </source>
</evidence>
<dbReference type="AlphaFoldDB" id="A0A926IEA1"/>
<evidence type="ECO:0000256" key="7">
    <source>
        <dbReference type="HAMAP-Rule" id="MF_00675"/>
    </source>
</evidence>
<dbReference type="SUPFAM" id="SSF51556">
    <property type="entry name" value="Metallo-dependent hydrolases"/>
    <property type="match status" value="1"/>
</dbReference>
<dbReference type="Gene3D" id="1.10.2020.10">
    <property type="entry name" value="uronate isomerase, domain 2, chain A"/>
    <property type="match status" value="1"/>
</dbReference>
<dbReference type="HAMAP" id="MF_00675">
    <property type="entry name" value="UxaC"/>
    <property type="match status" value="1"/>
</dbReference>
<name>A0A926IEA1_9FIRM</name>
<dbReference type="GO" id="GO:0019698">
    <property type="term" value="P:D-galacturonate catabolic process"/>
    <property type="evidence" value="ECO:0007669"/>
    <property type="project" value="TreeGrafter"/>
</dbReference>
<dbReference type="Gene3D" id="3.20.20.140">
    <property type="entry name" value="Metal-dependent hydrolases"/>
    <property type="match status" value="1"/>
</dbReference>
<evidence type="ECO:0000313" key="9">
    <source>
        <dbReference type="Proteomes" id="UP000655830"/>
    </source>
</evidence>
<gene>
    <name evidence="7 8" type="primary">uxaC</name>
    <name evidence="8" type="ORF">H8718_09245</name>
</gene>
<accession>A0A926IEA1</accession>
<evidence type="ECO:0000256" key="1">
    <source>
        <dbReference type="ARBA" id="ARBA00001165"/>
    </source>
</evidence>
<evidence type="ECO:0000256" key="2">
    <source>
        <dbReference type="ARBA" id="ARBA00004892"/>
    </source>
</evidence>
<dbReference type="GO" id="GO:0042840">
    <property type="term" value="P:D-glucuronate catabolic process"/>
    <property type="evidence" value="ECO:0007669"/>
    <property type="project" value="TreeGrafter"/>
</dbReference>
<dbReference type="EMBL" id="JACRSY010000013">
    <property type="protein sequence ID" value="MBC8579714.1"/>
    <property type="molecule type" value="Genomic_DNA"/>
</dbReference>
<dbReference type="EC" id="5.3.1.12" evidence="4 7"/>
<evidence type="ECO:0000313" key="8">
    <source>
        <dbReference type="EMBL" id="MBC8579714.1"/>
    </source>
</evidence>